<dbReference type="AlphaFoldDB" id="A0A6S7B6J0"/>
<organism evidence="1 2">
    <name type="scientific">Paraburkholderia ultramafica</name>
    <dbReference type="NCBI Taxonomy" id="1544867"/>
    <lineage>
        <taxon>Bacteria</taxon>
        <taxon>Pseudomonadati</taxon>
        <taxon>Pseudomonadota</taxon>
        <taxon>Betaproteobacteria</taxon>
        <taxon>Burkholderiales</taxon>
        <taxon>Burkholderiaceae</taxon>
        <taxon>Paraburkholderia</taxon>
    </lineage>
</organism>
<dbReference type="EMBL" id="CADIKK010000011">
    <property type="protein sequence ID" value="CAB3788929.1"/>
    <property type="molecule type" value="Genomic_DNA"/>
</dbReference>
<protein>
    <submittedName>
        <fullName evidence="1">Uncharacterized protein</fullName>
    </submittedName>
</protein>
<reference evidence="1 2" key="1">
    <citation type="submission" date="2020-04" db="EMBL/GenBank/DDBJ databases">
        <authorList>
            <person name="De Canck E."/>
        </authorList>
    </citation>
    <scope>NUCLEOTIDE SEQUENCE [LARGE SCALE GENOMIC DNA]</scope>
    <source>
        <strain evidence="1 2">LMG 28614</strain>
    </source>
</reference>
<evidence type="ECO:0000313" key="1">
    <source>
        <dbReference type="EMBL" id="CAB3788929.1"/>
    </source>
</evidence>
<accession>A0A6S7B6J0</accession>
<sequence>MPVAHYDQVGVKAVGMLYDRVRRLAAGKIACCVEPLAFQHFDGR</sequence>
<proteinExistence type="predicted"/>
<keyword evidence="2" id="KW-1185">Reference proteome</keyword>
<gene>
    <name evidence="1" type="ORF">LMG28614_02789</name>
</gene>
<dbReference type="Proteomes" id="UP000494365">
    <property type="component" value="Unassembled WGS sequence"/>
</dbReference>
<name>A0A6S7B6J0_9BURK</name>
<evidence type="ECO:0000313" key="2">
    <source>
        <dbReference type="Proteomes" id="UP000494365"/>
    </source>
</evidence>